<organism evidence="2">
    <name type="scientific">Caldisericum exile</name>
    <dbReference type="NCBI Taxonomy" id="693075"/>
    <lineage>
        <taxon>Bacteria</taxon>
        <taxon>Pseudomonadati</taxon>
        <taxon>Caldisericota/Cryosericota group</taxon>
        <taxon>Caldisericota</taxon>
        <taxon>Caldisericia</taxon>
        <taxon>Caldisericales</taxon>
        <taxon>Caldisericaceae</taxon>
        <taxon>Caldisericum</taxon>
    </lineage>
</organism>
<feature type="domain" description="Helix-turn-helix type 11" evidence="1">
    <location>
        <begin position="19"/>
        <end position="62"/>
    </location>
</feature>
<accession>A0A7C4U030</accession>
<evidence type="ECO:0000313" key="2">
    <source>
        <dbReference type="EMBL" id="HGW60009.1"/>
    </source>
</evidence>
<evidence type="ECO:0000259" key="1">
    <source>
        <dbReference type="Pfam" id="PF08279"/>
    </source>
</evidence>
<dbReference type="InterPro" id="IPR036388">
    <property type="entry name" value="WH-like_DNA-bd_sf"/>
</dbReference>
<sequence>MSDKRKREFMEKLDSCYKVVQQSSAKRKGISAVEIAEQLGVHRTTVHSYLNSLEFMGKVYNEHGLWYAKDVKEDSIKEKEIELIIELPPEDEDEREYEARLKTLAQGYELNFIEDYLKARKDARTIKIRGKNIDAIKEELPKLIMKTLKKQSKSKPFWKRKIKLS</sequence>
<dbReference type="Pfam" id="PF08279">
    <property type="entry name" value="HTH_11"/>
    <property type="match status" value="1"/>
</dbReference>
<protein>
    <submittedName>
        <fullName evidence="2">HTH domain-containing protein</fullName>
    </submittedName>
</protein>
<name>A0A7C4U030_9BACT</name>
<dbReference type="EMBL" id="DTHV01000029">
    <property type="protein sequence ID" value="HGW60009.1"/>
    <property type="molecule type" value="Genomic_DNA"/>
</dbReference>
<dbReference type="Gene3D" id="1.10.10.10">
    <property type="entry name" value="Winged helix-like DNA-binding domain superfamily/Winged helix DNA-binding domain"/>
    <property type="match status" value="1"/>
</dbReference>
<gene>
    <name evidence="2" type="ORF">ENV82_00980</name>
</gene>
<dbReference type="SUPFAM" id="SSF46785">
    <property type="entry name" value="Winged helix' DNA-binding domain"/>
    <property type="match status" value="1"/>
</dbReference>
<reference evidence="2" key="1">
    <citation type="journal article" date="2020" name="mSystems">
        <title>Genome- and Community-Level Interaction Insights into Carbon Utilization and Element Cycling Functions of Hydrothermarchaeota in Hydrothermal Sediment.</title>
        <authorList>
            <person name="Zhou Z."/>
            <person name="Liu Y."/>
            <person name="Xu W."/>
            <person name="Pan J."/>
            <person name="Luo Z.H."/>
            <person name="Li M."/>
        </authorList>
    </citation>
    <scope>NUCLEOTIDE SEQUENCE [LARGE SCALE GENOMIC DNA]</scope>
    <source>
        <strain evidence="2">SpSt-794</strain>
    </source>
</reference>
<comment type="caution">
    <text evidence="2">The sequence shown here is derived from an EMBL/GenBank/DDBJ whole genome shotgun (WGS) entry which is preliminary data.</text>
</comment>
<dbReference type="AlphaFoldDB" id="A0A7C4U030"/>
<dbReference type="InterPro" id="IPR036390">
    <property type="entry name" value="WH_DNA-bd_sf"/>
</dbReference>
<proteinExistence type="predicted"/>
<dbReference type="InterPro" id="IPR013196">
    <property type="entry name" value="HTH_11"/>
</dbReference>